<protein>
    <submittedName>
        <fullName evidence="1">Uncharacterized protein</fullName>
    </submittedName>
</protein>
<dbReference type="EMBL" id="ML976093">
    <property type="protein sequence ID" value="KAF1938909.1"/>
    <property type="molecule type" value="Genomic_DNA"/>
</dbReference>
<dbReference type="Proteomes" id="UP000800038">
    <property type="component" value="Unassembled WGS sequence"/>
</dbReference>
<accession>A0A6A5SHQ3</accession>
<organism evidence="1 2">
    <name type="scientific">Clathrospora elynae</name>
    <dbReference type="NCBI Taxonomy" id="706981"/>
    <lineage>
        <taxon>Eukaryota</taxon>
        <taxon>Fungi</taxon>
        <taxon>Dikarya</taxon>
        <taxon>Ascomycota</taxon>
        <taxon>Pezizomycotina</taxon>
        <taxon>Dothideomycetes</taxon>
        <taxon>Pleosporomycetidae</taxon>
        <taxon>Pleosporales</taxon>
        <taxon>Diademaceae</taxon>
        <taxon>Clathrospora</taxon>
    </lineage>
</organism>
<evidence type="ECO:0000313" key="2">
    <source>
        <dbReference type="Proteomes" id="UP000800038"/>
    </source>
</evidence>
<reference evidence="1" key="1">
    <citation type="journal article" date="2020" name="Stud. Mycol.">
        <title>101 Dothideomycetes genomes: a test case for predicting lifestyles and emergence of pathogens.</title>
        <authorList>
            <person name="Haridas S."/>
            <person name="Albert R."/>
            <person name="Binder M."/>
            <person name="Bloem J."/>
            <person name="Labutti K."/>
            <person name="Salamov A."/>
            <person name="Andreopoulos B."/>
            <person name="Baker S."/>
            <person name="Barry K."/>
            <person name="Bills G."/>
            <person name="Bluhm B."/>
            <person name="Cannon C."/>
            <person name="Castanera R."/>
            <person name="Culley D."/>
            <person name="Daum C."/>
            <person name="Ezra D."/>
            <person name="Gonzalez J."/>
            <person name="Henrissat B."/>
            <person name="Kuo A."/>
            <person name="Liang C."/>
            <person name="Lipzen A."/>
            <person name="Lutzoni F."/>
            <person name="Magnuson J."/>
            <person name="Mondo S."/>
            <person name="Nolan M."/>
            <person name="Ohm R."/>
            <person name="Pangilinan J."/>
            <person name="Park H.-J."/>
            <person name="Ramirez L."/>
            <person name="Alfaro M."/>
            <person name="Sun H."/>
            <person name="Tritt A."/>
            <person name="Yoshinaga Y."/>
            <person name="Zwiers L.-H."/>
            <person name="Turgeon B."/>
            <person name="Goodwin S."/>
            <person name="Spatafora J."/>
            <person name="Crous P."/>
            <person name="Grigoriev I."/>
        </authorList>
    </citation>
    <scope>NUCLEOTIDE SEQUENCE</scope>
    <source>
        <strain evidence="1">CBS 161.51</strain>
    </source>
</reference>
<keyword evidence="2" id="KW-1185">Reference proteome</keyword>
<dbReference type="AlphaFoldDB" id="A0A6A5SHQ3"/>
<gene>
    <name evidence="1" type="ORF">EJ02DRAFT_425345</name>
</gene>
<dbReference type="OrthoDB" id="4708870at2759"/>
<sequence>MPRKDDYDDVDFLVCGPLHSSTSTNIKNYDWNGAVRLIKEAFDTTHGRRGFLNPDCMYFAVDTPHGERGYFIQIDVKLCFKPELFNWSTFEFNYASNSKIIGSMDKPLGLTIDSEGLHICVEDIEQTNFPGSMEWLPVHYPGYRFLQEDPMSGKHGENTDEQSHEDIQAWFKRMRAAVRDKLFTMFPHIVTEYYTNRAVYLKEREEHRLRELITKAIPTDEDGWKNDFSQPRIIVKHLEPTTPELKPTTAGELTPPPTPPASDYGLIDEATLSAPSVNPRQPWDLAIYLDPLQRAPQFSCTPVFHQQTCHQRPKFSASLAGRSSILAPAPLNFSFHRAGTLKYSGRALRMWKKRFEKDDKNAEMAEMAEMARQEVEVKAKAEEMVKAKREKIAGRLKALSAGLGFVVELAR</sequence>
<name>A0A6A5SHQ3_9PLEO</name>
<proteinExistence type="predicted"/>
<evidence type="ECO:0000313" key="1">
    <source>
        <dbReference type="EMBL" id="KAF1938909.1"/>
    </source>
</evidence>